<keyword evidence="2 7" id="KW-0812">Transmembrane</keyword>
<evidence type="ECO:0000313" key="12">
    <source>
        <dbReference type="Proteomes" id="UP000649617"/>
    </source>
</evidence>
<dbReference type="InterPro" id="IPR013130">
    <property type="entry name" value="Fe3_Rdtase_TM_dom"/>
</dbReference>
<evidence type="ECO:0000259" key="8">
    <source>
        <dbReference type="Pfam" id="PF01794"/>
    </source>
</evidence>
<feature type="transmembrane region" description="Helical" evidence="7">
    <location>
        <begin position="542"/>
        <end position="561"/>
    </location>
</feature>
<feature type="transmembrane region" description="Helical" evidence="7">
    <location>
        <begin position="500"/>
        <end position="522"/>
    </location>
</feature>
<dbReference type="PANTHER" id="PTHR11972">
    <property type="entry name" value="NADPH OXIDASE"/>
    <property type="match status" value="1"/>
</dbReference>
<dbReference type="SFLD" id="SFLDS00052">
    <property type="entry name" value="Ferric_Reductase_Domain"/>
    <property type="match status" value="1"/>
</dbReference>
<feature type="region of interest" description="Disordered" evidence="6">
    <location>
        <begin position="570"/>
        <end position="591"/>
    </location>
</feature>
<keyword evidence="4" id="KW-0560">Oxidoreductase</keyword>
<dbReference type="CDD" id="cd06186">
    <property type="entry name" value="NOX_Duox_like_FAD_NADP"/>
    <property type="match status" value="1"/>
</dbReference>
<dbReference type="InterPro" id="IPR050369">
    <property type="entry name" value="RBOH/FRE"/>
</dbReference>
<evidence type="ECO:0000256" key="1">
    <source>
        <dbReference type="ARBA" id="ARBA00004141"/>
    </source>
</evidence>
<feature type="transmembrane region" description="Helical" evidence="7">
    <location>
        <begin position="57"/>
        <end position="77"/>
    </location>
</feature>
<feature type="domain" description="Ferric oxidoreductase" evidence="8">
    <location>
        <begin position="124"/>
        <end position="262"/>
    </location>
</feature>
<evidence type="ECO:0000259" key="9">
    <source>
        <dbReference type="Pfam" id="PF08022"/>
    </source>
</evidence>
<feature type="transmembrane region" description="Helical" evidence="7">
    <location>
        <begin position="402"/>
        <end position="423"/>
    </location>
</feature>
<evidence type="ECO:0000256" key="7">
    <source>
        <dbReference type="SAM" id="Phobius"/>
    </source>
</evidence>
<feature type="domain" description="Ferric reductase NAD binding" evidence="10">
    <location>
        <begin position="400"/>
        <end position="470"/>
    </location>
</feature>
<evidence type="ECO:0000313" key="11">
    <source>
        <dbReference type="EMBL" id="CAE7222644.1"/>
    </source>
</evidence>
<feature type="transmembrane region" description="Helical" evidence="7">
    <location>
        <begin position="84"/>
        <end position="105"/>
    </location>
</feature>
<evidence type="ECO:0000256" key="4">
    <source>
        <dbReference type="ARBA" id="ARBA00023002"/>
    </source>
</evidence>
<organism evidence="11 12">
    <name type="scientific">Symbiodinium pilosum</name>
    <name type="common">Dinoflagellate</name>
    <dbReference type="NCBI Taxonomy" id="2952"/>
    <lineage>
        <taxon>Eukaryota</taxon>
        <taxon>Sar</taxon>
        <taxon>Alveolata</taxon>
        <taxon>Dinophyceae</taxon>
        <taxon>Suessiales</taxon>
        <taxon>Symbiodiniaceae</taxon>
        <taxon>Symbiodinium</taxon>
    </lineage>
</organism>
<comment type="subcellular location">
    <subcellularLocation>
        <location evidence="1">Membrane</location>
        <topology evidence="1">Multi-pass membrane protein</topology>
    </subcellularLocation>
</comment>
<keyword evidence="3 7" id="KW-1133">Transmembrane helix</keyword>
<evidence type="ECO:0000256" key="5">
    <source>
        <dbReference type="ARBA" id="ARBA00023136"/>
    </source>
</evidence>
<protein>
    <submittedName>
        <fullName evidence="11">FRO6 protein</fullName>
    </submittedName>
</protein>
<reference evidence="11" key="1">
    <citation type="submission" date="2021-02" db="EMBL/GenBank/DDBJ databases">
        <authorList>
            <person name="Dougan E. K."/>
            <person name="Rhodes N."/>
            <person name="Thang M."/>
            <person name="Chan C."/>
        </authorList>
    </citation>
    <scope>NUCLEOTIDE SEQUENCE</scope>
</reference>
<keyword evidence="12" id="KW-1185">Reference proteome</keyword>
<dbReference type="InterPro" id="IPR013112">
    <property type="entry name" value="FAD-bd_8"/>
</dbReference>
<dbReference type="Gene3D" id="3.40.50.80">
    <property type="entry name" value="Nucleotide-binding domain of ferredoxin-NADP reductase (FNR) module"/>
    <property type="match status" value="1"/>
</dbReference>
<dbReference type="InterPro" id="IPR013121">
    <property type="entry name" value="Fe_red_NAD-bd_6"/>
</dbReference>
<evidence type="ECO:0000256" key="2">
    <source>
        <dbReference type="ARBA" id="ARBA00022692"/>
    </source>
</evidence>
<keyword evidence="5 7" id="KW-0472">Membrane</keyword>
<feature type="transmembrane region" description="Helical" evidence="7">
    <location>
        <begin position="159"/>
        <end position="183"/>
    </location>
</feature>
<dbReference type="AlphaFoldDB" id="A0A812KF50"/>
<feature type="transmembrane region" description="Helical" evidence="7">
    <location>
        <begin position="246"/>
        <end position="274"/>
    </location>
</feature>
<gene>
    <name evidence="11" type="primary">FRO6</name>
    <name evidence="11" type="ORF">SPIL2461_LOCUS3002</name>
</gene>
<name>A0A812KF50_SYMPI</name>
<feature type="transmembrane region" description="Helical" evidence="7">
    <location>
        <begin position="117"/>
        <end position="139"/>
    </location>
</feature>
<dbReference type="OrthoDB" id="167398at2759"/>
<accession>A0A812KF50</accession>
<feature type="transmembrane region" description="Helical" evidence="7">
    <location>
        <begin position="213"/>
        <end position="234"/>
    </location>
</feature>
<dbReference type="SFLD" id="SFLDG01168">
    <property type="entry name" value="Ferric_reductase_subgroup_(FRE"/>
    <property type="match status" value="1"/>
</dbReference>
<dbReference type="GO" id="GO:0016491">
    <property type="term" value="F:oxidoreductase activity"/>
    <property type="evidence" value="ECO:0007669"/>
    <property type="project" value="UniProtKB-KW"/>
</dbReference>
<evidence type="ECO:0000256" key="3">
    <source>
        <dbReference type="ARBA" id="ARBA00022989"/>
    </source>
</evidence>
<feature type="domain" description="FAD-binding 8" evidence="9">
    <location>
        <begin position="326"/>
        <end position="389"/>
    </location>
</feature>
<evidence type="ECO:0000256" key="6">
    <source>
        <dbReference type="SAM" id="MobiDB-lite"/>
    </source>
</evidence>
<dbReference type="Pfam" id="PF08022">
    <property type="entry name" value="FAD_binding_8"/>
    <property type="match status" value="1"/>
</dbReference>
<dbReference type="Pfam" id="PF08030">
    <property type="entry name" value="NAD_binding_6"/>
    <property type="match status" value="1"/>
</dbReference>
<dbReference type="GO" id="GO:0005886">
    <property type="term" value="C:plasma membrane"/>
    <property type="evidence" value="ECO:0007669"/>
    <property type="project" value="TreeGrafter"/>
</dbReference>
<dbReference type="SUPFAM" id="SSF52343">
    <property type="entry name" value="Ferredoxin reductase-like, C-terminal NADP-linked domain"/>
    <property type="match status" value="1"/>
</dbReference>
<proteinExistence type="predicted"/>
<feature type="compositionally biased region" description="Basic and acidic residues" evidence="6">
    <location>
        <begin position="570"/>
        <end position="579"/>
    </location>
</feature>
<dbReference type="Proteomes" id="UP000649617">
    <property type="component" value="Unassembled WGS sequence"/>
</dbReference>
<sequence length="662" mass="72864">MKRWTVARTLSLTAVWWILVVSYAAAPCELFGELEYYTMALFACQPLQQLPVELPTLSLVLCLVVCLVLLPNSILHVSALRWNALLHSVGIATLVSSVIRAGFAVRFQPQTAFRESLAFMGIVTGRAAAIYLGMMLLVISRRSVFSEWHSLDYTNTIAFHRVVGWWVVAMSLLHSLAFGVFYLERGGWRELLEACLPLARACSNPEDSSCWNILGLVNGFGVVATLFVTILALLSCERVRRAAYNLFYFTHLIASFVFMLFCSLHDFPMAILMFPGLSLYVKDRLMASRSRVSEPEVTAEILCRHDVSSVVLLTWRSEPDSQLMPGTRWVYLNVKSISRLQWHPYSVMQLGDRTQVLLKSTGDWSDALCNFVASGQALKLGIEGPYGQPICSTSEARPRSLLLIAGGIGIAPFIDFLSGLSMLENAMWQEVKMVWAVRGDEYSGLVSAIDWQSLRQRAELSIFITSQETVAGGLLVDQKLGAAPGGEALRAEAGSYRMRILLSCLLITVGAVASDFLAHILYIKARPGVRSLAEYAWLLRSVPLLLLVLVLFLVSLGLRWLPHFTKPRNELPDSRELADSPHSPLTSARQAAGRGALEEGPGIGVHRAKPDLPQLVSQQAALGPTEVKACGPQRMLSSLTATVRELNASGLDVVLDTLESGL</sequence>
<comment type="caution">
    <text evidence="11">The sequence shown here is derived from an EMBL/GenBank/DDBJ whole genome shotgun (WGS) entry which is preliminary data.</text>
</comment>
<evidence type="ECO:0000259" key="10">
    <source>
        <dbReference type="Pfam" id="PF08030"/>
    </source>
</evidence>
<dbReference type="PANTHER" id="PTHR11972:SF69">
    <property type="entry name" value="FERRIC REDUCTION OXIDASE 6-RELATED"/>
    <property type="match status" value="1"/>
</dbReference>
<dbReference type="EMBL" id="CAJNIZ010003454">
    <property type="protein sequence ID" value="CAE7222644.1"/>
    <property type="molecule type" value="Genomic_DNA"/>
</dbReference>
<dbReference type="Pfam" id="PF01794">
    <property type="entry name" value="Ferric_reduct"/>
    <property type="match status" value="1"/>
</dbReference>
<dbReference type="InterPro" id="IPR039261">
    <property type="entry name" value="FNR_nucleotide-bd"/>
</dbReference>